<feature type="region of interest" description="Disordered" evidence="1">
    <location>
        <begin position="97"/>
        <end position="163"/>
    </location>
</feature>
<evidence type="ECO:0000313" key="2">
    <source>
        <dbReference type="EMBL" id="MCL7042719.1"/>
    </source>
</evidence>
<accession>A0AA41VPR4</accession>
<dbReference type="EMBL" id="JAJJMA010267241">
    <property type="protein sequence ID" value="MCL7045219.1"/>
    <property type="molecule type" value="Genomic_DNA"/>
</dbReference>
<keyword evidence="4" id="KW-1185">Reference proteome</keyword>
<feature type="compositionally biased region" description="Basic and acidic residues" evidence="1">
    <location>
        <begin position="97"/>
        <end position="110"/>
    </location>
</feature>
<gene>
    <name evidence="2" type="ORF">MKW94_018988</name>
    <name evidence="3" type="ORF">MKW94_022129</name>
</gene>
<feature type="region of interest" description="Disordered" evidence="1">
    <location>
        <begin position="263"/>
        <end position="282"/>
    </location>
</feature>
<comment type="caution">
    <text evidence="3">The sequence shown here is derived from an EMBL/GenBank/DDBJ whole genome shotgun (WGS) entry which is preliminary data.</text>
</comment>
<proteinExistence type="predicted"/>
<organism evidence="3 4">
    <name type="scientific">Papaver nudicaule</name>
    <name type="common">Iceland poppy</name>
    <dbReference type="NCBI Taxonomy" id="74823"/>
    <lineage>
        <taxon>Eukaryota</taxon>
        <taxon>Viridiplantae</taxon>
        <taxon>Streptophyta</taxon>
        <taxon>Embryophyta</taxon>
        <taxon>Tracheophyta</taxon>
        <taxon>Spermatophyta</taxon>
        <taxon>Magnoliopsida</taxon>
        <taxon>Ranunculales</taxon>
        <taxon>Papaveraceae</taxon>
        <taxon>Papaveroideae</taxon>
        <taxon>Papaver</taxon>
    </lineage>
</organism>
<feature type="compositionally biased region" description="Polar residues" evidence="1">
    <location>
        <begin position="143"/>
        <end position="153"/>
    </location>
</feature>
<dbReference type="AlphaFoldDB" id="A0AA41VPR4"/>
<name>A0AA41VPR4_PAPNU</name>
<protein>
    <submittedName>
        <fullName evidence="3">Uncharacterized protein</fullName>
    </submittedName>
</protein>
<sequence length="386" mass="43602">MEPANIDWKNVNSIYVEDELYEHINAPKFIDFMAPDDPVDDEAWFCKPDCKHPKTAEDFRRSYPNSKARFIRALSSISEPLLLGDRNCRDSYLKRRLHNDQRPPESHGDCENQNPNLSTPPPRNPLKAVFKSSAEKKKCSSKQQLRTSPAESSSQERRNPQLKTTLSARNLFSGKEILSQITELCGELKKLATRATDKEGCEKSNEEKTSLVKEKKTLFQELLANGCSVDLNEKVDENEGISLFADKENEKESRPLLAEKVNFESPNSNGKQKLRRKKKYEDTENIPMSLDLKKIVGENSLHVRTNPPSPQCFSATRGPLRSTKAITPLKTIKSMPAERGILQEVEQNNRVAATNVSLAKSTTTGGTEEARSLDIFWFLKPCTMSS</sequence>
<dbReference type="Proteomes" id="UP001177140">
    <property type="component" value="Unassembled WGS sequence"/>
</dbReference>
<evidence type="ECO:0000313" key="3">
    <source>
        <dbReference type="EMBL" id="MCL7045219.1"/>
    </source>
</evidence>
<dbReference type="EMBL" id="JAJJMA010238570">
    <property type="protein sequence ID" value="MCL7042719.1"/>
    <property type="molecule type" value="Genomic_DNA"/>
</dbReference>
<dbReference type="PANTHER" id="PTHR36373">
    <property type="entry name" value="EXPRESSED PROTEIN"/>
    <property type="match status" value="1"/>
</dbReference>
<reference evidence="3" key="1">
    <citation type="submission" date="2022-03" db="EMBL/GenBank/DDBJ databases">
        <title>A functionally conserved STORR gene fusion in Papaver species that diverged 16.8 million years ago.</title>
        <authorList>
            <person name="Catania T."/>
        </authorList>
    </citation>
    <scope>NUCLEOTIDE SEQUENCE</scope>
    <source>
        <strain evidence="3">S-191538</strain>
    </source>
</reference>
<dbReference type="PANTHER" id="PTHR36373:SF1">
    <property type="entry name" value="EXPRESSED PROTEIN"/>
    <property type="match status" value="1"/>
</dbReference>
<evidence type="ECO:0000313" key="4">
    <source>
        <dbReference type="Proteomes" id="UP001177140"/>
    </source>
</evidence>
<evidence type="ECO:0000256" key="1">
    <source>
        <dbReference type="SAM" id="MobiDB-lite"/>
    </source>
</evidence>